<dbReference type="PROSITE" id="PS51059">
    <property type="entry name" value="PARP_CATALYTIC"/>
    <property type="match status" value="1"/>
</dbReference>
<dbReference type="AlphaFoldDB" id="A0A8B6F9J4"/>
<evidence type="ECO:0000256" key="4">
    <source>
        <dbReference type="ARBA" id="ARBA00023027"/>
    </source>
</evidence>
<dbReference type="PANTHER" id="PTHR14453">
    <property type="entry name" value="PARP/ZINC FINGER CCCH TYPE DOMAIN CONTAINING PROTEIN"/>
    <property type="match status" value="1"/>
</dbReference>
<keyword evidence="2 6" id="KW-0328">Glycosyltransferase</keyword>
<dbReference type="EMBL" id="UYJE01006497">
    <property type="protein sequence ID" value="VDI46479.1"/>
    <property type="molecule type" value="Genomic_DNA"/>
</dbReference>
<dbReference type="SUPFAM" id="SSF56399">
    <property type="entry name" value="ADP-ribosylation"/>
    <property type="match status" value="1"/>
</dbReference>
<evidence type="ECO:0000259" key="7">
    <source>
        <dbReference type="PROSITE" id="PS51059"/>
    </source>
</evidence>
<dbReference type="InterPro" id="IPR052056">
    <property type="entry name" value="Mono-ARTD/PARP"/>
</dbReference>
<dbReference type="GO" id="GO:0010629">
    <property type="term" value="P:negative regulation of gene expression"/>
    <property type="evidence" value="ECO:0007669"/>
    <property type="project" value="TreeGrafter"/>
</dbReference>
<reference evidence="9" key="1">
    <citation type="submission" date="2018-11" db="EMBL/GenBank/DDBJ databases">
        <authorList>
            <person name="Alioto T."/>
            <person name="Alioto T."/>
        </authorList>
    </citation>
    <scope>NUCLEOTIDE SEQUENCE</scope>
</reference>
<dbReference type="InterPro" id="IPR043472">
    <property type="entry name" value="Macro_dom-like"/>
</dbReference>
<evidence type="ECO:0000313" key="9">
    <source>
        <dbReference type="EMBL" id="VDI46479.1"/>
    </source>
</evidence>
<dbReference type="SUPFAM" id="SSF52949">
    <property type="entry name" value="Macro domain-like"/>
    <property type="match status" value="1"/>
</dbReference>
<comment type="subcellular location">
    <subcellularLocation>
        <location evidence="1">Nucleus</location>
    </subcellularLocation>
</comment>
<evidence type="ECO:0000259" key="8">
    <source>
        <dbReference type="PROSITE" id="PS51154"/>
    </source>
</evidence>
<dbReference type="Gene3D" id="3.90.228.10">
    <property type="match status" value="1"/>
</dbReference>
<dbReference type="GO" id="GO:0003950">
    <property type="term" value="F:NAD+ poly-ADP-ribosyltransferase activity"/>
    <property type="evidence" value="ECO:0007669"/>
    <property type="project" value="UniProtKB-UniRule"/>
</dbReference>
<evidence type="ECO:0000256" key="3">
    <source>
        <dbReference type="ARBA" id="ARBA00022679"/>
    </source>
</evidence>
<dbReference type="OrthoDB" id="6133115at2759"/>
<dbReference type="PROSITE" id="PS51154">
    <property type="entry name" value="MACRO"/>
    <property type="match status" value="1"/>
</dbReference>
<dbReference type="GO" id="GO:0005634">
    <property type="term" value="C:nucleus"/>
    <property type="evidence" value="ECO:0007669"/>
    <property type="project" value="UniProtKB-SubCell"/>
</dbReference>
<proteinExistence type="predicted"/>
<gene>
    <name evidence="9" type="ORF">MGAL_10B069048</name>
</gene>
<evidence type="ECO:0000313" key="10">
    <source>
        <dbReference type="Proteomes" id="UP000596742"/>
    </source>
</evidence>
<keyword evidence="5" id="KW-0539">Nucleus</keyword>
<evidence type="ECO:0000256" key="5">
    <source>
        <dbReference type="ARBA" id="ARBA00023242"/>
    </source>
</evidence>
<evidence type="ECO:0000256" key="1">
    <source>
        <dbReference type="ARBA" id="ARBA00004123"/>
    </source>
</evidence>
<protein>
    <recommendedName>
        <fullName evidence="6">Poly [ADP-ribose] polymerase</fullName>
        <shortName evidence="6">PARP</shortName>
        <ecNumber evidence="6">2.4.2.-</ecNumber>
    </recommendedName>
</protein>
<comment type="caution">
    <text evidence="9">The sequence shown here is derived from an EMBL/GenBank/DDBJ whole genome shotgun (WGS) entry which is preliminary data.</text>
</comment>
<keyword evidence="4 6" id="KW-0520">NAD</keyword>
<name>A0A8B6F9J4_MYTGA</name>
<keyword evidence="10" id="KW-1185">Reference proteome</keyword>
<keyword evidence="3 6" id="KW-0808">Transferase</keyword>
<evidence type="ECO:0000256" key="6">
    <source>
        <dbReference type="RuleBase" id="RU362114"/>
    </source>
</evidence>
<dbReference type="GO" id="GO:0005737">
    <property type="term" value="C:cytoplasm"/>
    <property type="evidence" value="ECO:0007669"/>
    <property type="project" value="TreeGrafter"/>
</dbReference>
<accession>A0A8B6F9J4</accession>
<dbReference type="InterPro" id="IPR002589">
    <property type="entry name" value="Macro_dom"/>
</dbReference>
<feature type="domain" description="PARP catalytic" evidence="7">
    <location>
        <begin position="286"/>
        <end position="514"/>
    </location>
</feature>
<dbReference type="Pfam" id="PF01661">
    <property type="entry name" value="Macro"/>
    <property type="match status" value="1"/>
</dbReference>
<dbReference type="SMART" id="SM00506">
    <property type="entry name" value="A1pp"/>
    <property type="match status" value="1"/>
</dbReference>
<evidence type="ECO:0000256" key="2">
    <source>
        <dbReference type="ARBA" id="ARBA00022676"/>
    </source>
</evidence>
<dbReference type="Proteomes" id="UP000596742">
    <property type="component" value="Unassembled WGS sequence"/>
</dbReference>
<dbReference type="GO" id="GO:0003714">
    <property type="term" value="F:transcription corepressor activity"/>
    <property type="evidence" value="ECO:0007669"/>
    <property type="project" value="TreeGrafter"/>
</dbReference>
<dbReference type="InterPro" id="IPR012317">
    <property type="entry name" value="Poly(ADP-ribose)pol_cat_dom"/>
</dbReference>
<dbReference type="PANTHER" id="PTHR14453:SF67">
    <property type="entry name" value="POLY [ADP-RIBOSE] POLYMERASE"/>
    <property type="match status" value="1"/>
</dbReference>
<organism evidence="9 10">
    <name type="scientific">Mytilus galloprovincialis</name>
    <name type="common">Mediterranean mussel</name>
    <dbReference type="NCBI Taxonomy" id="29158"/>
    <lineage>
        <taxon>Eukaryota</taxon>
        <taxon>Metazoa</taxon>
        <taxon>Spiralia</taxon>
        <taxon>Lophotrochozoa</taxon>
        <taxon>Mollusca</taxon>
        <taxon>Bivalvia</taxon>
        <taxon>Autobranchia</taxon>
        <taxon>Pteriomorphia</taxon>
        <taxon>Mytilida</taxon>
        <taxon>Mytiloidea</taxon>
        <taxon>Mytilidae</taxon>
        <taxon>Mytilinae</taxon>
        <taxon>Mytilus</taxon>
    </lineage>
</organism>
<sequence>MFKHLGRRNGYLQIGRTAVSIVKGNIATQEVDVIVNTTNAALQLDKVGPSSQAILSAAGNSIQSECNVKYPFNINPGDVAITGPGYLQALNIFHIYLPHYNDSEDEKYIHTALNVCLTKADSLGNQSIAFPALGTGKLNYNPNVVANSLFEAVERYNEQNHNPKLELKFVAAARRRARLKGNEARGLMERTSGSTTLGNTTIKVMVGDLTQKQADVLVHTCSHNLQLNQTAGLSTAAYRNELSRSQVIPSENIQAIPQRGSKAYFRYKYKEESRPPSNWSHFECNKTIKELLVKHSQQPFKLVKPDNTTFQPIKNVFLNTIGIHGVLVVSSKRNENLKVFEKYIQDCQRLFCRAISNGPCKSIAHTPRSRGPVTTLQYVNRTIANQLDQDLNEVYLFHGTKKERVDVLLQNGLDPRLAAMNFPNLWLGAGLYAAEEASLSHKYTPPDSHGVCTMFLMRVCLGDVFTTQNKMQHLKRPPCKKLCQTTCIIHNEFFDSVVGEFQQREFVVYDGAKC</sequence>
<dbReference type="Gene3D" id="3.40.220.10">
    <property type="entry name" value="Leucine Aminopeptidase, subunit E, domain 1"/>
    <property type="match status" value="1"/>
</dbReference>
<feature type="domain" description="Macro" evidence="8">
    <location>
        <begin position="6"/>
        <end position="225"/>
    </location>
</feature>
<dbReference type="EC" id="2.4.2.-" evidence="6"/>
<dbReference type="Pfam" id="PF00644">
    <property type="entry name" value="PARP"/>
    <property type="match status" value="1"/>
</dbReference>